<evidence type="ECO:0000259" key="9">
    <source>
        <dbReference type="PROSITE" id="PS50261"/>
    </source>
</evidence>
<comment type="subcellular location">
    <subcellularLocation>
        <location evidence="1">Membrane</location>
        <topology evidence="1">Multi-pass membrane protein</topology>
    </subcellularLocation>
</comment>
<feature type="non-terminal residue" evidence="10">
    <location>
        <position position="278"/>
    </location>
</feature>
<dbReference type="EMBL" id="BMAT01004195">
    <property type="protein sequence ID" value="GFR70039.1"/>
    <property type="molecule type" value="Genomic_DNA"/>
</dbReference>
<feature type="domain" description="G-protein coupled receptors family 2 profile 2" evidence="9">
    <location>
        <begin position="86"/>
        <end position="278"/>
    </location>
</feature>
<reference evidence="10 11" key="1">
    <citation type="journal article" date="2021" name="Elife">
        <title>Chloroplast acquisition without the gene transfer in kleptoplastic sea slugs, Plakobranchus ocellatus.</title>
        <authorList>
            <person name="Maeda T."/>
            <person name="Takahashi S."/>
            <person name="Yoshida T."/>
            <person name="Shimamura S."/>
            <person name="Takaki Y."/>
            <person name="Nagai Y."/>
            <person name="Toyoda A."/>
            <person name="Suzuki Y."/>
            <person name="Arimoto A."/>
            <person name="Ishii H."/>
            <person name="Satoh N."/>
            <person name="Nishiyama T."/>
            <person name="Hasebe M."/>
            <person name="Maruyama T."/>
            <person name="Minagawa J."/>
            <person name="Obokata J."/>
            <person name="Shigenobu S."/>
        </authorList>
    </citation>
    <scope>NUCLEOTIDE SEQUENCE [LARGE SCALE GENOMIC DNA]</scope>
</reference>
<feature type="transmembrane region" description="Helical" evidence="8">
    <location>
        <begin position="201"/>
        <end position="221"/>
    </location>
</feature>
<keyword evidence="2 8" id="KW-0812">Transmembrane</keyword>
<feature type="transmembrane region" description="Helical" evidence="8">
    <location>
        <begin position="122"/>
        <end position="140"/>
    </location>
</feature>
<keyword evidence="3 8" id="KW-1133">Transmembrane helix</keyword>
<dbReference type="InterPro" id="IPR036445">
    <property type="entry name" value="GPCR_2_extracell_dom_sf"/>
</dbReference>
<name>A0AAV4FAD1_9GAST</name>
<organism evidence="10 11">
    <name type="scientific">Elysia marginata</name>
    <dbReference type="NCBI Taxonomy" id="1093978"/>
    <lineage>
        <taxon>Eukaryota</taxon>
        <taxon>Metazoa</taxon>
        <taxon>Spiralia</taxon>
        <taxon>Lophotrochozoa</taxon>
        <taxon>Mollusca</taxon>
        <taxon>Gastropoda</taxon>
        <taxon>Heterobranchia</taxon>
        <taxon>Euthyneura</taxon>
        <taxon>Panpulmonata</taxon>
        <taxon>Sacoglossa</taxon>
        <taxon>Placobranchoidea</taxon>
        <taxon>Plakobranchidae</taxon>
        <taxon>Elysia</taxon>
    </lineage>
</organism>
<dbReference type="PANTHER" id="PTHR45620">
    <property type="entry name" value="PDF RECEPTOR-LIKE PROTEIN-RELATED"/>
    <property type="match status" value="1"/>
</dbReference>
<dbReference type="Pfam" id="PF00002">
    <property type="entry name" value="7tm_2"/>
    <property type="match status" value="1"/>
</dbReference>
<protein>
    <submittedName>
        <fullName evidence="10">Calcitonin gene-related peptide type 1 receptor-like</fullName>
    </submittedName>
</protein>
<gene>
    <name evidence="10" type="ORF">ElyMa_002062500</name>
</gene>
<keyword evidence="7" id="KW-0807">Transducer</keyword>
<dbReference type="Gene3D" id="1.20.1070.10">
    <property type="entry name" value="Rhodopsin 7-helix transmembrane proteins"/>
    <property type="match status" value="1"/>
</dbReference>
<evidence type="ECO:0000256" key="7">
    <source>
        <dbReference type="ARBA" id="ARBA00023224"/>
    </source>
</evidence>
<proteinExistence type="predicted"/>
<dbReference type="Gene3D" id="4.10.1240.10">
    <property type="entry name" value="GPCR, family 2, extracellular hormone receptor domain"/>
    <property type="match status" value="1"/>
</dbReference>
<keyword evidence="5 8" id="KW-0472">Membrane</keyword>
<dbReference type="Proteomes" id="UP000762676">
    <property type="component" value="Unassembled WGS sequence"/>
</dbReference>
<evidence type="ECO:0000256" key="5">
    <source>
        <dbReference type="ARBA" id="ARBA00023136"/>
    </source>
</evidence>
<dbReference type="PRINTS" id="PR00249">
    <property type="entry name" value="GPCRSECRETIN"/>
</dbReference>
<evidence type="ECO:0000313" key="10">
    <source>
        <dbReference type="EMBL" id="GFR70039.1"/>
    </source>
</evidence>
<dbReference type="GO" id="GO:0008528">
    <property type="term" value="F:G protein-coupled peptide receptor activity"/>
    <property type="evidence" value="ECO:0007669"/>
    <property type="project" value="TreeGrafter"/>
</dbReference>
<dbReference type="InterPro" id="IPR050332">
    <property type="entry name" value="GPCR_2"/>
</dbReference>
<dbReference type="InterPro" id="IPR017981">
    <property type="entry name" value="GPCR_2-like_7TM"/>
</dbReference>
<evidence type="ECO:0000313" key="11">
    <source>
        <dbReference type="Proteomes" id="UP000762676"/>
    </source>
</evidence>
<keyword evidence="6 10" id="KW-0675">Receptor</keyword>
<sequence length="278" mass="32348">MLAIADFRRGYSGRPVVPLTPENLFFRGLILFLHKTSLLTFCVPGTCYAKKECNADGRWYMLGNQTRKNEWTDYTKCFDKESLLVSIYLGLACNIASIVLLVPAIAIFLVYRSLRRQHRIRLHINFFGALLFADVINILWEMLVSHDQLMSSRNFDLGASCKVLSFLRLYSRSTTYVWMFCEGFYLHRLISNAFKPPKSLLFLYITGWGLPFVYTSIYGLIRIIHDNESCWAKSYGQLQWILYVPNLLCLAINFFFLFNILRILLTQLKSHPNEPSNF</sequence>
<feature type="transmembrane region" description="Helical" evidence="8">
    <location>
        <begin position="241"/>
        <end position="261"/>
    </location>
</feature>
<dbReference type="PROSITE" id="PS50261">
    <property type="entry name" value="G_PROTEIN_RECEP_F2_4"/>
    <property type="match status" value="1"/>
</dbReference>
<evidence type="ECO:0000256" key="3">
    <source>
        <dbReference type="ARBA" id="ARBA00022989"/>
    </source>
</evidence>
<evidence type="ECO:0000256" key="4">
    <source>
        <dbReference type="ARBA" id="ARBA00023040"/>
    </source>
</evidence>
<dbReference type="GO" id="GO:0005886">
    <property type="term" value="C:plasma membrane"/>
    <property type="evidence" value="ECO:0007669"/>
    <property type="project" value="TreeGrafter"/>
</dbReference>
<comment type="caution">
    <text evidence="10">The sequence shown here is derived from an EMBL/GenBank/DDBJ whole genome shotgun (WGS) entry which is preliminary data.</text>
</comment>
<dbReference type="GO" id="GO:0007166">
    <property type="term" value="P:cell surface receptor signaling pathway"/>
    <property type="evidence" value="ECO:0007669"/>
    <property type="project" value="InterPro"/>
</dbReference>
<dbReference type="PANTHER" id="PTHR45620:SF42">
    <property type="entry name" value="G-PROTEIN COUPLED RECEPTOR SEB-2"/>
    <property type="match status" value="1"/>
</dbReference>
<dbReference type="InterPro" id="IPR000832">
    <property type="entry name" value="GPCR_2_secretin-like"/>
</dbReference>
<keyword evidence="11" id="KW-1185">Reference proteome</keyword>
<accession>A0AAV4FAD1</accession>
<dbReference type="AlphaFoldDB" id="A0AAV4FAD1"/>
<keyword evidence="4" id="KW-0297">G-protein coupled receptor</keyword>
<evidence type="ECO:0000256" key="8">
    <source>
        <dbReference type="SAM" id="Phobius"/>
    </source>
</evidence>
<dbReference type="GO" id="GO:0007188">
    <property type="term" value="P:adenylate cyclase-modulating G protein-coupled receptor signaling pathway"/>
    <property type="evidence" value="ECO:0007669"/>
    <property type="project" value="TreeGrafter"/>
</dbReference>
<evidence type="ECO:0000256" key="6">
    <source>
        <dbReference type="ARBA" id="ARBA00023170"/>
    </source>
</evidence>
<evidence type="ECO:0000256" key="2">
    <source>
        <dbReference type="ARBA" id="ARBA00022692"/>
    </source>
</evidence>
<feature type="transmembrane region" description="Helical" evidence="8">
    <location>
        <begin position="87"/>
        <end position="110"/>
    </location>
</feature>
<evidence type="ECO:0000256" key="1">
    <source>
        <dbReference type="ARBA" id="ARBA00004141"/>
    </source>
</evidence>